<feature type="coiled-coil region" evidence="1">
    <location>
        <begin position="7"/>
        <end position="34"/>
    </location>
</feature>
<organism evidence="2 3">
    <name type="scientific">Marinobacter suaedae</name>
    <dbReference type="NCBI Taxonomy" id="3057675"/>
    <lineage>
        <taxon>Bacteria</taxon>
        <taxon>Pseudomonadati</taxon>
        <taxon>Pseudomonadota</taxon>
        <taxon>Gammaproteobacteria</taxon>
        <taxon>Pseudomonadales</taxon>
        <taxon>Marinobacteraceae</taxon>
        <taxon>Marinobacter</taxon>
    </lineage>
</organism>
<keyword evidence="1" id="KW-0175">Coiled coil</keyword>
<keyword evidence="3" id="KW-1185">Reference proteome</keyword>
<sequence length="154" mass="17357">MTSLIRASELDSRIEALKNQVHEHSANVFALQQSILHPANTRLAVFLTLGARDTLELDSVELYLDGEPVASHLYSARELRSLDNGGVQQLFTGNLSSGEHELKTVVSAQAANDHFVRRESVYRFTKRPGPFRIQMSLDAQAPDFEPRVVFHEWK</sequence>
<proteinExistence type="predicted"/>
<accession>A0ABT8W2E0</accession>
<protein>
    <submittedName>
        <fullName evidence="2">AraC family transcriptional regulator</fullName>
    </submittedName>
</protein>
<dbReference type="RefSeq" id="WP_302910071.1">
    <property type="nucleotide sequence ID" value="NZ_JAUMIS010000002.1"/>
</dbReference>
<reference evidence="2" key="1">
    <citation type="submission" date="2023-07" db="EMBL/GenBank/DDBJ databases">
        <title>Marinobacter sp. chi1 genome sequencing and assembly.</title>
        <authorList>
            <person name="Park S."/>
        </authorList>
    </citation>
    <scope>NUCLEOTIDE SEQUENCE</scope>
    <source>
        <strain evidence="2">Chi1</strain>
    </source>
</reference>
<evidence type="ECO:0000313" key="3">
    <source>
        <dbReference type="Proteomes" id="UP001168640"/>
    </source>
</evidence>
<name>A0ABT8W2E0_9GAMM</name>
<evidence type="ECO:0000256" key="1">
    <source>
        <dbReference type="SAM" id="Coils"/>
    </source>
</evidence>
<dbReference type="Proteomes" id="UP001168640">
    <property type="component" value="Unassembled WGS sequence"/>
</dbReference>
<dbReference type="EMBL" id="JAUMIS010000002">
    <property type="protein sequence ID" value="MDO3722376.1"/>
    <property type="molecule type" value="Genomic_DNA"/>
</dbReference>
<gene>
    <name evidence="2" type="ORF">QVZ43_11640</name>
</gene>
<evidence type="ECO:0000313" key="2">
    <source>
        <dbReference type="EMBL" id="MDO3722376.1"/>
    </source>
</evidence>
<comment type="caution">
    <text evidence="2">The sequence shown here is derived from an EMBL/GenBank/DDBJ whole genome shotgun (WGS) entry which is preliminary data.</text>
</comment>